<feature type="compositionally biased region" description="Polar residues" evidence="1">
    <location>
        <begin position="66"/>
        <end position="83"/>
    </location>
</feature>
<dbReference type="AlphaFoldDB" id="A0A917H838"/>
<reference evidence="2" key="2">
    <citation type="submission" date="2020-09" db="EMBL/GenBank/DDBJ databases">
        <authorList>
            <person name="Sun Q."/>
            <person name="Zhou Y."/>
        </authorList>
    </citation>
    <scope>NUCLEOTIDE SEQUENCE</scope>
    <source>
        <strain evidence="2">CGMCC 1.12187</strain>
    </source>
</reference>
<dbReference type="EMBL" id="BMEQ01000039">
    <property type="protein sequence ID" value="GGG70541.1"/>
    <property type="molecule type" value="Genomic_DNA"/>
</dbReference>
<comment type="caution">
    <text evidence="2">The sequence shown here is derived from an EMBL/GenBank/DDBJ whole genome shotgun (WGS) entry which is preliminary data.</text>
</comment>
<evidence type="ECO:0000256" key="1">
    <source>
        <dbReference type="SAM" id="MobiDB-lite"/>
    </source>
</evidence>
<organism evidence="2 3">
    <name type="scientific">Kocuria dechangensis</name>
    <dbReference type="NCBI Taxonomy" id="1176249"/>
    <lineage>
        <taxon>Bacteria</taxon>
        <taxon>Bacillati</taxon>
        <taxon>Actinomycetota</taxon>
        <taxon>Actinomycetes</taxon>
        <taxon>Micrococcales</taxon>
        <taxon>Micrococcaceae</taxon>
        <taxon>Kocuria</taxon>
    </lineage>
</organism>
<keyword evidence="3" id="KW-1185">Reference proteome</keyword>
<protein>
    <submittedName>
        <fullName evidence="2">Uncharacterized protein</fullName>
    </submittedName>
</protein>
<sequence length="149" mass="15086">MGRGVVPARTPAGGEVPGGSLTVVPDLPWGHLLTRSREVPGGLAGKIDHAADTAAGAAAQKKVGEATNNRDLQAEGQEQQSTGPPQPLRPTPNTADIGSAGAPSCCQVGVTRPSSPRGPPRCTGHRGEVRPATAGAGRLRTPRQISRVG</sequence>
<accession>A0A917H838</accession>
<feature type="region of interest" description="Disordered" evidence="1">
    <location>
        <begin position="1"/>
        <end position="26"/>
    </location>
</feature>
<evidence type="ECO:0000313" key="3">
    <source>
        <dbReference type="Proteomes" id="UP000638848"/>
    </source>
</evidence>
<feature type="region of interest" description="Disordered" evidence="1">
    <location>
        <begin position="54"/>
        <end position="149"/>
    </location>
</feature>
<name>A0A917H838_9MICC</name>
<dbReference type="Proteomes" id="UP000638848">
    <property type="component" value="Unassembled WGS sequence"/>
</dbReference>
<reference evidence="2" key="1">
    <citation type="journal article" date="2014" name="Int. J. Syst. Evol. Microbiol.">
        <title>Complete genome sequence of Corynebacterium casei LMG S-19264T (=DSM 44701T), isolated from a smear-ripened cheese.</title>
        <authorList>
            <consortium name="US DOE Joint Genome Institute (JGI-PGF)"/>
            <person name="Walter F."/>
            <person name="Albersmeier A."/>
            <person name="Kalinowski J."/>
            <person name="Ruckert C."/>
        </authorList>
    </citation>
    <scope>NUCLEOTIDE SEQUENCE</scope>
    <source>
        <strain evidence="2">CGMCC 1.12187</strain>
    </source>
</reference>
<proteinExistence type="predicted"/>
<evidence type="ECO:0000313" key="2">
    <source>
        <dbReference type="EMBL" id="GGG70541.1"/>
    </source>
</evidence>
<gene>
    <name evidence="2" type="ORF">GCM10011374_38890</name>
</gene>